<feature type="non-terminal residue" evidence="1">
    <location>
        <position position="1"/>
    </location>
</feature>
<comment type="caution">
    <text evidence="1">The sequence shown here is derived from an EMBL/GenBank/DDBJ whole genome shotgun (WGS) entry which is preliminary data.</text>
</comment>
<evidence type="ECO:0000313" key="2">
    <source>
        <dbReference type="Proteomes" id="UP000702209"/>
    </source>
</evidence>
<dbReference type="EMBL" id="JADLQX010000331">
    <property type="protein sequence ID" value="MBF6303235.1"/>
    <property type="molecule type" value="Genomic_DNA"/>
</dbReference>
<protein>
    <submittedName>
        <fullName evidence="1">ISL3 family transposase</fullName>
    </submittedName>
</protein>
<keyword evidence="2" id="KW-1185">Reference proteome</keyword>
<evidence type="ECO:0000313" key="1">
    <source>
        <dbReference type="EMBL" id="MBF6303235.1"/>
    </source>
</evidence>
<proteinExistence type="predicted"/>
<gene>
    <name evidence="1" type="ORF">IU459_38005</name>
</gene>
<feature type="non-terminal residue" evidence="1">
    <location>
        <position position="85"/>
    </location>
</feature>
<reference evidence="1 2" key="1">
    <citation type="submission" date="2020-10" db="EMBL/GenBank/DDBJ databases">
        <title>Identification of Nocardia species via Next-generation sequencing and recognition of intraspecies genetic diversity.</title>
        <authorList>
            <person name="Li P."/>
            <person name="Li P."/>
            <person name="Lu B."/>
        </authorList>
    </citation>
    <scope>NUCLEOTIDE SEQUENCE [LARGE SCALE GENOMIC DNA]</scope>
    <source>
        <strain evidence="1 2">BJ06-0157</strain>
    </source>
</reference>
<sequence length="85" mass="9287">NPDCARATFAEQVPGLTTAHARRTPLLRSMLERIALAVGGRPGQRLTRHLSVTVSRMTLLRLIRALPMPEPGPVTALGVDDFAFR</sequence>
<dbReference type="Proteomes" id="UP000702209">
    <property type="component" value="Unassembled WGS sequence"/>
</dbReference>
<accession>A0ABS0D322</accession>
<organism evidence="1 2">
    <name type="scientific">Nocardia amamiensis</name>
    <dbReference type="NCBI Taxonomy" id="404578"/>
    <lineage>
        <taxon>Bacteria</taxon>
        <taxon>Bacillati</taxon>
        <taxon>Actinomycetota</taxon>
        <taxon>Actinomycetes</taxon>
        <taxon>Mycobacteriales</taxon>
        <taxon>Nocardiaceae</taxon>
        <taxon>Nocardia</taxon>
    </lineage>
</organism>
<name>A0ABS0D322_9NOCA</name>